<dbReference type="EMBL" id="FRDN01000008">
    <property type="protein sequence ID" value="SHN76114.1"/>
    <property type="molecule type" value="Genomic_DNA"/>
</dbReference>
<gene>
    <name evidence="2" type="ORF">SAMN02745215_02797</name>
</gene>
<evidence type="ECO:0000313" key="2">
    <source>
        <dbReference type="EMBL" id="SHN76114.1"/>
    </source>
</evidence>
<dbReference type="RefSeq" id="WP_072773159.1">
    <property type="nucleotide sequence ID" value="NZ_FRDN01000008.1"/>
</dbReference>
<name>A0A1M7TZG7_9FIRM</name>
<sequence length="328" mass="35867">MKHWIMVGSIGLLLMIPLSKVWASEENTRLTTLGEAVQAAQTLYLQGLPPSEPSQNAPSPETRNEAGAGGSPEAETPAKEQEEAAGPEAPGDQHGDQSLLPEDEHRAELNQVALDVALVVLDLDGALQKKQYLIKRQEALAENLAQAEKDFKMGKIKAELRDELKKEGVQIGFDLNLAKLQVETAEKSFMKLTGQGIAEKFQYPAAYLILDGGKLALPSFVDQQADGEEIRKKFSGVLAAFGELGEGIAAYIKAGEQVARLEQDFKMGKAEPALLKAAREEKDRAWMGAFEKKSTYAKALYELDCHLEGYLSREVKKVAEPIFRGKGM</sequence>
<keyword evidence="3" id="KW-1185">Reference proteome</keyword>
<dbReference type="STRING" id="1121395.SAMN02745215_02797"/>
<dbReference type="Proteomes" id="UP000184010">
    <property type="component" value="Unassembled WGS sequence"/>
</dbReference>
<proteinExistence type="predicted"/>
<protein>
    <recommendedName>
        <fullName evidence="4">Outer membrane efflux protein</fullName>
    </recommendedName>
</protein>
<reference evidence="3" key="1">
    <citation type="submission" date="2016-12" db="EMBL/GenBank/DDBJ databases">
        <authorList>
            <person name="Varghese N."/>
            <person name="Submissions S."/>
        </authorList>
    </citation>
    <scope>NUCLEOTIDE SEQUENCE [LARGE SCALE GENOMIC DNA]</scope>
    <source>
        <strain evidence="3">DSM 11544</strain>
    </source>
</reference>
<dbReference type="AlphaFoldDB" id="A0A1M7TZG7"/>
<feature type="region of interest" description="Disordered" evidence="1">
    <location>
        <begin position="47"/>
        <end position="99"/>
    </location>
</feature>
<accession>A0A1M7TZG7</accession>
<evidence type="ECO:0008006" key="4">
    <source>
        <dbReference type="Google" id="ProtNLM"/>
    </source>
</evidence>
<evidence type="ECO:0000313" key="3">
    <source>
        <dbReference type="Proteomes" id="UP000184010"/>
    </source>
</evidence>
<evidence type="ECO:0000256" key="1">
    <source>
        <dbReference type="SAM" id="MobiDB-lite"/>
    </source>
</evidence>
<organism evidence="2 3">
    <name type="scientific">Desulfitobacterium chlororespirans DSM 11544</name>
    <dbReference type="NCBI Taxonomy" id="1121395"/>
    <lineage>
        <taxon>Bacteria</taxon>
        <taxon>Bacillati</taxon>
        <taxon>Bacillota</taxon>
        <taxon>Clostridia</taxon>
        <taxon>Eubacteriales</taxon>
        <taxon>Desulfitobacteriaceae</taxon>
        <taxon>Desulfitobacterium</taxon>
    </lineage>
</organism>